<protein>
    <recommendedName>
        <fullName evidence="3">DUF676 domain-containing protein</fullName>
    </recommendedName>
</protein>
<dbReference type="GeneID" id="18830087"/>
<dbReference type="OMA" id="VHGMWGN"/>
<dbReference type="KEGG" id="abp:AGABI1DRAFT54656"/>
<evidence type="ECO:0000256" key="2">
    <source>
        <dbReference type="SAM" id="Phobius"/>
    </source>
</evidence>
<dbReference type="HOGENOM" id="CLU_027968_0_0_1"/>
<dbReference type="Gene3D" id="3.40.50.1820">
    <property type="entry name" value="alpha/beta hydrolase"/>
    <property type="match status" value="1"/>
</dbReference>
<evidence type="ECO:0000313" key="4">
    <source>
        <dbReference type="EMBL" id="EKM81717.1"/>
    </source>
</evidence>
<dbReference type="Pfam" id="PF05057">
    <property type="entry name" value="DUF676"/>
    <property type="match status" value="1"/>
</dbReference>
<dbReference type="SUPFAM" id="SSF53474">
    <property type="entry name" value="alpha/beta-Hydrolases"/>
    <property type="match status" value="1"/>
</dbReference>
<dbReference type="RefSeq" id="XP_007327195.1">
    <property type="nucleotide sequence ID" value="XM_007327133.1"/>
</dbReference>
<keyword evidence="2" id="KW-1133">Transmembrane helix</keyword>
<dbReference type="PANTHER" id="PTHR12482">
    <property type="entry name" value="LIPASE ROG1-RELATED-RELATED"/>
    <property type="match status" value="1"/>
</dbReference>
<gene>
    <name evidence="4" type="ORF">AGABI1DRAFT_54656</name>
</gene>
<dbReference type="OrthoDB" id="273452at2759"/>
<comment type="similarity">
    <text evidence="1">Belongs to the putative lipase ROG1 family.</text>
</comment>
<dbReference type="EMBL" id="JH971387">
    <property type="protein sequence ID" value="EKM81717.1"/>
    <property type="molecule type" value="Genomic_DNA"/>
</dbReference>
<sequence length="427" mass="48578">MDSSSDSSSSATTSNRPVHLLVLIHGMWGCPRHMAALKAAIAAKYSSPAEQEEELDILVAERIKDRWTYDGIDWNGERVADEVLERVESLESSNKKVVKLSITGYSLGGMIARYMIGILQKKGFFDNVEPGNFCTFATPHLGLLKYPTVISWFVNCVGSRLLSKTGEQFFCQDRYDGGRPLIEVMADPNDIFYQGLAQFKHMRLYANAINDVTVPYCTSAIEIRDVFAEYVCNGLEITKLEEYPYVLEKFTLPDSAPPKPAPWTSEWFDRIRPIPLLPPTVHLKFPYNLVVYSLLPLLAVPALLYLVSYCTLHNHRSRARVEKLESDATFRERLAAAYRSMEQEIERVSLPVDEETNEQLPVIKIKLHPVVTPLQKRMAKSLNNLPWKKECAFFPWVRNSHAMIVGRDANIFPQHKKGESVVKHWAD</sequence>
<dbReference type="eggNOG" id="KOG4372">
    <property type="taxonomic scope" value="Eukaryota"/>
</dbReference>
<evidence type="ECO:0000259" key="3">
    <source>
        <dbReference type="Pfam" id="PF05057"/>
    </source>
</evidence>
<dbReference type="InterPro" id="IPR029058">
    <property type="entry name" value="AB_hydrolase_fold"/>
</dbReference>
<dbReference type="PANTHER" id="PTHR12482:SF62">
    <property type="entry name" value="LIPASE ROG1-RELATED"/>
    <property type="match status" value="1"/>
</dbReference>
<accession>K5XEU9</accession>
<feature type="transmembrane region" description="Helical" evidence="2">
    <location>
        <begin position="289"/>
        <end position="312"/>
    </location>
</feature>
<reference evidence="5" key="1">
    <citation type="journal article" date="2012" name="Proc. Natl. Acad. Sci. U.S.A.">
        <title>Genome sequence of the button mushroom Agaricus bisporus reveals mechanisms governing adaptation to a humic-rich ecological niche.</title>
        <authorList>
            <person name="Morin E."/>
            <person name="Kohler A."/>
            <person name="Baker A.R."/>
            <person name="Foulongne-Oriol M."/>
            <person name="Lombard V."/>
            <person name="Nagy L.G."/>
            <person name="Ohm R.A."/>
            <person name="Patyshakuliyeva A."/>
            <person name="Brun A."/>
            <person name="Aerts A.L."/>
            <person name="Bailey A.M."/>
            <person name="Billette C."/>
            <person name="Coutinho P.M."/>
            <person name="Deakin G."/>
            <person name="Doddapaneni H."/>
            <person name="Floudas D."/>
            <person name="Grimwood J."/>
            <person name="Hilden K."/>
            <person name="Kuees U."/>
            <person name="LaButti K.M."/>
            <person name="Lapidus A."/>
            <person name="Lindquist E.A."/>
            <person name="Lucas S.M."/>
            <person name="Murat C."/>
            <person name="Riley R.W."/>
            <person name="Salamov A.A."/>
            <person name="Schmutz J."/>
            <person name="Subramanian V."/>
            <person name="Woesten H.A.B."/>
            <person name="Xu J."/>
            <person name="Eastwood D.C."/>
            <person name="Foster G.D."/>
            <person name="Sonnenberg A.S."/>
            <person name="Cullen D."/>
            <person name="de Vries R.P."/>
            <person name="Lundell T."/>
            <person name="Hibbett D.S."/>
            <person name="Henrissat B."/>
            <person name="Burton K.S."/>
            <person name="Kerrigan R.W."/>
            <person name="Challen M.P."/>
            <person name="Grigoriev I.V."/>
            <person name="Martin F."/>
        </authorList>
    </citation>
    <scope>NUCLEOTIDE SEQUENCE [LARGE SCALE GENOMIC DNA]</scope>
    <source>
        <strain evidence="5">JB137-S8 / ATCC MYA-4627 / FGSC 10392</strain>
    </source>
</reference>
<evidence type="ECO:0000313" key="5">
    <source>
        <dbReference type="Proteomes" id="UP000008493"/>
    </source>
</evidence>
<proteinExistence type="inferred from homology"/>
<dbReference type="InterPro" id="IPR007751">
    <property type="entry name" value="DUF676_lipase-like"/>
</dbReference>
<organism evidence="4 5">
    <name type="scientific">Agaricus bisporus var. burnettii (strain JB137-S8 / ATCC MYA-4627 / FGSC 10392)</name>
    <name type="common">White button mushroom</name>
    <dbReference type="NCBI Taxonomy" id="597362"/>
    <lineage>
        <taxon>Eukaryota</taxon>
        <taxon>Fungi</taxon>
        <taxon>Dikarya</taxon>
        <taxon>Basidiomycota</taxon>
        <taxon>Agaricomycotina</taxon>
        <taxon>Agaricomycetes</taxon>
        <taxon>Agaricomycetidae</taxon>
        <taxon>Agaricales</taxon>
        <taxon>Agaricineae</taxon>
        <taxon>Agaricaceae</taxon>
        <taxon>Agaricus</taxon>
    </lineage>
</organism>
<keyword evidence="5" id="KW-1185">Reference proteome</keyword>
<dbReference type="STRING" id="597362.K5XEU9"/>
<dbReference type="InParanoid" id="K5XEU9"/>
<evidence type="ECO:0000256" key="1">
    <source>
        <dbReference type="ARBA" id="ARBA00007920"/>
    </source>
</evidence>
<keyword evidence="2" id="KW-0472">Membrane</keyword>
<keyword evidence="2" id="KW-0812">Transmembrane</keyword>
<feature type="non-terminal residue" evidence="4">
    <location>
        <position position="427"/>
    </location>
</feature>
<name>K5XEU9_AGABU</name>
<dbReference type="Proteomes" id="UP000008493">
    <property type="component" value="Unassembled WGS sequence"/>
</dbReference>
<dbReference type="AlphaFoldDB" id="K5XEU9"/>
<dbReference type="InterPro" id="IPR044294">
    <property type="entry name" value="Lipase-like"/>
</dbReference>
<feature type="domain" description="DUF676" evidence="3">
    <location>
        <begin position="15"/>
        <end position="218"/>
    </location>
</feature>